<protein>
    <submittedName>
        <fullName evidence="1">Uncharacterized protein</fullName>
    </submittedName>
</protein>
<reference evidence="1" key="1">
    <citation type="submission" date="2018-06" db="EMBL/GenBank/DDBJ databases">
        <authorList>
            <person name="Ashton P.M."/>
            <person name="Dallman T."/>
            <person name="Nair S."/>
            <person name="De Pinna E."/>
            <person name="Peters T."/>
            <person name="Grant K."/>
        </authorList>
    </citation>
    <scope>NUCLEOTIDE SEQUENCE</scope>
    <source>
        <strain evidence="1">430336</strain>
    </source>
</reference>
<proteinExistence type="predicted"/>
<evidence type="ECO:0000313" key="1">
    <source>
        <dbReference type="EMBL" id="EBQ9795154.1"/>
    </source>
</evidence>
<gene>
    <name evidence="1" type="ORF">DM035_13365</name>
</gene>
<accession>A0A5J0S450</accession>
<dbReference type="AlphaFoldDB" id="A0A5J0S450"/>
<comment type="caution">
    <text evidence="1">The sequence shown here is derived from an EMBL/GenBank/DDBJ whole genome shotgun (WGS) entry which is preliminary data.</text>
</comment>
<name>A0A5J0S450_SALET</name>
<organism evidence="1">
    <name type="scientific">Salmonella enterica subsp. enterica serovar Kottbus</name>
    <dbReference type="NCBI Taxonomy" id="224727"/>
    <lineage>
        <taxon>Bacteria</taxon>
        <taxon>Pseudomonadati</taxon>
        <taxon>Pseudomonadota</taxon>
        <taxon>Gammaproteobacteria</taxon>
        <taxon>Enterobacterales</taxon>
        <taxon>Enterobacteriaceae</taxon>
        <taxon>Salmonella</taxon>
    </lineage>
</organism>
<sequence>MNQAGQPSYALFAGNDSRDLKTFVLEVDSYLTEDALLAMEKAISELKIYQRQFGYGNDSGVRALIR</sequence>
<dbReference type="EMBL" id="AAGQTM010000012">
    <property type="protein sequence ID" value="EBQ9795154.1"/>
    <property type="molecule type" value="Genomic_DNA"/>
</dbReference>